<keyword evidence="4 8" id="KW-1133">Transmembrane helix</keyword>
<sequence>MNFVKRFTPMTIVFIMIFVQVFESLFVIFSSSRYVAIGYLFLLNLLITFILLSQVKNYQLRRHDFISKINDEAENSLNATLDNMPIGVIRFNEETREPEWFNPFIDMIYKGLDKVINKDDIDLILQKKKEDQYVTIGNQKYVVNVDEEKHLIYLIDATKEVAFRSDFNDSRAVIGAISVDNYDDATDLISDSGRTVINSFIASFLEEFSDKYAFYLRRISSSRYFFFCDYRVLDGMIKDKFTVLKDFRTSSAENEIPLTLSIGVAYGWEDFPNIGKVAMNNLELAQVRGGDQVVLRENSTQARPIYFGGNSESRTQKSRTRARAISTALQTIITESEDVFIVGHRFTDMDALGAAIAMKAFANMSGKEAFVVYDENQLLPDVQRAIEKMNDSADGFTHIVKVETAARLKKPNSLLIMVDHSKPSQTLDFDFYNLFEKLVVIDHHRRDDDFPEQALLSYIESSASSASELTVEILQFHGNNNRRMSSIEASIALAGIEMDTKNFTKATTARTFEAAAYLRSRGADNDLIKVIMATDFEKYKTVNEIVINSKVIFPGIVLGMGIEGQKYDNITTAKAADTMLDMAGVTASFAITTHTNGFISVSARSRNGFNVQTLMEQMGGGGHFNNAATQIYEKSMEEVRTDLIRVLEERLEIEHKA</sequence>
<comment type="similarity">
    <text evidence="6">Belongs to the GdpP/PdeA phosphodiesterase family.</text>
</comment>
<keyword evidence="7" id="KW-0479">Metal-binding</keyword>
<comment type="subcellular location">
    <subcellularLocation>
        <location evidence="1">Cell membrane</location>
        <topology evidence="1">Multi-pass membrane protein</topology>
    </subcellularLocation>
</comment>
<dbReference type="Pfam" id="PF24898">
    <property type="entry name" value="GGDEF_GdpP"/>
    <property type="match status" value="1"/>
</dbReference>
<accession>A0A2A5RPN1</accession>
<dbReference type="EC" id="3.1.4.-" evidence="6"/>
<comment type="function">
    <text evidence="6">Has phosphodiesterase (PDE) activity against cyclic-di-AMP (c-di-AMP).</text>
</comment>
<keyword evidence="5 6" id="KW-0472">Membrane</keyword>
<dbReference type="STRING" id="1291764.GCA_001311235_00340"/>
<comment type="catalytic activity">
    <reaction evidence="6">
        <text>3',3'-c-di-AMP + H2O = 5'-O-phosphonoadenylyl-(3'-&gt;5')-adenosine + H(+)</text>
        <dbReference type="Rhea" id="RHEA:54420"/>
        <dbReference type="ChEBI" id="CHEBI:15377"/>
        <dbReference type="ChEBI" id="CHEBI:15378"/>
        <dbReference type="ChEBI" id="CHEBI:71500"/>
        <dbReference type="ChEBI" id="CHEBI:138171"/>
    </reaction>
</comment>
<feature type="binding site" evidence="7">
    <location>
        <position position="344"/>
    </location>
    <ligand>
        <name>Mn(2+)</name>
        <dbReference type="ChEBI" id="CHEBI:29035"/>
        <label>1</label>
    </ligand>
</feature>
<feature type="binding site" evidence="7">
    <location>
        <position position="443"/>
    </location>
    <ligand>
        <name>Mn(2+)</name>
        <dbReference type="ChEBI" id="CHEBI:29035"/>
        <label>2</label>
    </ligand>
</feature>
<keyword evidence="3 8" id="KW-0812">Transmembrane</keyword>
<dbReference type="Gene3D" id="3.30.450.20">
    <property type="entry name" value="PAS domain"/>
    <property type="match status" value="1"/>
</dbReference>
<evidence type="ECO:0000256" key="2">
    <source>
        <dbReference type="ARBA" id="ARBA00022475"/>
    </source>
</evidence>
<dbReference type="InterPro" id="IPR049553">
    <property type="entry name" value="GdpP-like_PAS"/>
</dbReference>
<evidence type="ECO:0000256" key="1">
    <source>
        <dbReference type="ARBA" id="ARBA00004651"/>
    </source>
</evidence>
<dbReference type="FunFam" id="3.90.1640.10:FF:000002">
    <property type="entry name" value="Cyclic-di-AMP phosphodiesterase"/>
    <property type="match status" value="1"/>
</dbReference>
<feature type="binding site" evidence="7">
    <location>
        <position position="499"/>
    </location>
    <ligand>
        <name>Mn(2+)</name>
        <dbReference type="ChEBI" id="CHEBI:29035"/>
        <label>2</label>
    </ligand>
</feature>
<dbReference type="InterPro" id="IPR001667">
    <property type="entry name" value="DDH_dom"/>
</dbReference>
<keyword evidence="2 6" id="KW-1003">Cell membrane</keyword>
<dbReference type="Pfam" id="PF02272">
    <property type="entry name" value="DHHA1"/>
    <property type="match status" value="1"/>
</dbReference>
<dbReference type="InterPro" id="IPR014528">
    <property type="entry name" value="GdpP/PdeA"/>
</dbReference>
<dbReference type="InterPro" id="IPR003156">
    <property type="entry name" value="DHHA1_dom"/>
</dbReference>
<evidence type="ECO:0000256" key="8">
    <source>
        <dbReference type="SAM" id="Phobius"/>
    </source>
</evidence>
<organism evidence="12 13">
    <name type="scientific">Lactococcus fujiensis JCM 16395</name>
    <dbReference type="NCBI Taxonomy" id="1291764"/>
    <lineage>
        <taxon>Bacteria</taxon>
        <taxon>Bacillati</taxon>
        <taxon>Bacillota</taxon>
        <taxon>Bacilli</taxon>
        <taxon>Lactobacillales</taxon>
        <taxon>Streptococcaceae</taxon>
        <taxon>Lactococcus</taxon>
    </lineage>
</organism>
<comment type="caution">
    <text evidence="12">The sequence shown here is derived from an EMBL/GenBank/DDBJ whole genome shotgun (WGS) entry which is preliminary data.</text>
</comment>
<feature type="binding site" evidence="7">
    <location>
        <position position="419"/>
    </location>
    <ligand>
        <name>Mn(2+)</name>
        <dbReference type="ChEBI" id="CHEBI:29035"/>
        <label>2</label>
    </ligand>
</feature>
<evidence type="ECO:0000313" key="13">
    <source>
        <dbReference type="Proteomes" id="UP000218181"/>
    </source>
</evidence>
<evidence type="ECO:0000313" key="12">
    <source>
        <dbReference type="EMBL" id="PCS01410.1"/>
    </source>
</evidence>
<evidence type="ECO:0000259" key="9">
    <source>
        <dbReference type="Pfam" id="PF01368"/>
    </source>
</evidence>
<dbReference type="EMBL" id="JXJU01000001">
    <property type="protein sequence ID" value="PCS01410.1"/>
    <property type="molecule type" value="Genomic_DNA"/>
</dbReference>
<feature type="domain" description="DHHA1" evidence="10">
    <location>
        <begin position="564"/>
        <end position="648"/>
    </location>
</feature>
<dbReference type="Gene3D" id="3.10.310.30">
    <property type="match status" value="1"/>
</dbReference>
<protein>
    <recommendedName>
        <fullName evidence="6">Cyclic-di-AMP phosphodiesterase</fullName>
        <ecNumber evidence="6">3.1.4.-</ecNumber>
    </recommendedName>
</protein>
<keyword evidence="7" id="KW-0464">Manganese</keyword>
<evidence type="ECO:0000256" key="3">
    <source>
        <dbReference type="ARBA" id="ARBA00022692"/>
    </source>
</evidence>
<gene>
    <name evidence="12" type="ORF">RT41_GL000174</name>
</gene>
<feature type="binding site" evidence="7">
    <location>
        <position position="350"/>
    </location>
    <ligand>
        <name>Mn(2+)</name>
        <dbReference type="ChEBI" id="CHEBI:29035"/>
        <label>2</label>
    </ligand>
</feature>
<dbReference type="GO" id="GO:0106409">
    <property type="term" value="F:cyclic-di-AMP phosphodiesterase activity"/>
    <property type="evidence" value="ECO:0007669"/>
    <property type="project" value="RHEA"/>
</dbReference>
<feature type="domain" description="Cyclic-di-AMP phosphodiesterase GdpP-like PAS" evidence="11">
    <location>
        <begin position="80"/>
        <end position="156"/>
    </location>
</feature>
<dbReference type="Pfam" id="PF21370">
    <property type="entry name" value="PAS_GdpP"/>
    <property type="match status" value="1"/>
</dbReference>
<keyword evidence="6" id="KW-0378">Hydrolase</keyword>
<dbReference type="GO" id="GO:0016787">
    <property type="term" value="F:hydrolase activity"/>
    <property type="evidence" value="ECO:0007669"/>
    <property type="project" value="UniProtKB-UniRule"/>
</dbReference>
<evidence type="ECO:0000259" key="10">
    <source>
        <dbReference type="Pfam" id="PF02272"/>
    </source>
</evidence>
<keyword evidence="13" id="KW-1185">Reference proteome</keyword>
<dbReference type="OrthoDB" id="9759476at2"/>
<feature type="domain" description="DDH" evidence="9">
    <location>
        <begin position="339"/>
        <end position="496"/>
    </location>
</feature>
<dbReference type="RefSeq" id="WP_096816879.1">
    <property type="nucleotide sequence ID" value="NZ_JXJU01000001.1"/>
</dbReference>
<reference evidence="12 13" key="1">
    <citation type="submission" date="2014-12" db="EMBL/GenBank/DDBJ databases">
        <title>Draft genome sequences of 10 type strains of Lactococcus.</title>
        <authorList>
            <person name="Sun Z."/>
            <person name="Zhong Z."/>
            <person name="Liu W."/>
            <person name="Zhang W."/>
            <person name="Zhang H."/>
        </authorList>
    </citation>
    <scope>NUCLEOTIDE SEQUENCE [LARGE SCALE GENOMIC DNA]</scope>
    <source>
        <strain evidence="12 13">JCM 16395</strain>
    </source>
</reference>
<dbReference type="Gene3D" id="3.90.1640.10">
    <property type="entry name" value="inorganic pyrophosphatase (n-terminal core)"/>
    <property type="match status" value="1"/>
</dbReference>
<dbReference type="PIRSF" id="PIRSF026583">
    <property type="entry name" value="YybT"/>
    <property type="match status" value="1"/>
</dbReference>
<dbReference type="InterPro" id="IPR038763">
    <property type="entry name" value="DHH_sf"/>
</dbReference>
<dbReference type="GO" id="GO:0003676">
    <property type="term" value="F:nucleic acid binding"/>
    <property type="evidence" value="ECO:0007669"/>
    <property type="project" value="UniProtKB-UniRule"/>
</dbReference>
<dbReference type="PANTHER" id="PTHR47618:SF2">
    <property type="entry name" value="CYCLIC-DI-AMP PHOSPHODIESTERASE GDPP"/>
    <property type="match status" value="1"/>
</dbReference>
<evidence type="ECO:0000256" key="6">
    <source>
        <dbReference type="PIRNR" id="PIRNR026583"/>
    </source>
</evidence>
<comment type="cofactor">
    <cofactor evidence="7">
        <name>Mn(2+)</name>
        <dbReference type="ChEBI" id="CHEBI:29035"/>
    </cofactor>
    <text evidence="7">For phosphodiesterase activity, probably binds 2 Mn(2+) per subunit.</text>
</comment>
<evidence type="ECO:0000259" key="11">
    <source>
        <dbReference type="Pfam" id="PF21370"/>
    </source>
</evidence>
<dbReference type="SUPFAM" id="SSF64182">
    <property type="entry name" value="DHH phosphoesterases"/>
    <property type="match status" value="1"/>
</dbReference>
<evidence type="ECO:0000256" key="5">
    <source>
        <dbReference type="ARBA" id="ARBA00023136"/>
    </source>
</evidence>
<dbReference type="Pfam" id="PF01368">
    <property type="entry name" value="DHH"/>
    <property type="match status" value="1"/>
</dbReference>
<feature type="transmembrane region" description="Helical" evidence="8">
    <location>
        <begin position="34"/>
        <end position="52"/>
    </location>
</feature>
<name>A0A2A5RPN1_9LACT</name>
<feature type="transmembrane region" description="Helical" evidence="8">
    <location>
        <begin position="7"/>
        <end position="28"/>
    </location>
</feature>
<evidence type="ECO:0000256" key="4">
    <source>
        <dbReference type="ARBA" id="ARBA00022989"/>
    </source>
</evidence>
<dbReference type="InterPro" id="IPR051319">
    <property type="entry name" value="Oligoribo/pAp-PDE_c-di-AMP_PDE"/>
</dbReference>
<evidence type="ECO:0000256" key="7">
    <source>
        <dbReference type="PIRSR" id="PIRSR026583-50"/>
    </source>
</evidence>
<feature type="binding site" evidence="7">
    <location>
        <position position="348"/>
    </location>
    <ligand>
        <name>Mn(2+)</name>
        <dbReference type="ChEBI" id="CHEBI:29035"/>
        <label>1</label>
    </ligand>
</feature>
<dbReference type="Proteomes" id="UP000218181">
    <property type="component" value="Unassembled WGS sequence"/>
</dbReference>
<dbReference type="GO" id="GO:0046872">
    <property type="term" value="F:metal ion binding"/>
    <property type="evidence" value="ECO:0007669"/>
    <property type="project" value="UniProtKB-KW"/>
</dbReference>
<proteinExistence type="inferred from homology"/>
<dbReference type="PANTHER" id="PTHR47618">
    <property type="entry name" value="BIFUNCTIONAL OLIGORIBONUCLEASE AND PAP PHOSPHATASE NRNA"/>
    <property type="match status" value="1"/>
</dbReference>
<dbReference type="GO" id="GO:0005886">
    <property type="term" value="C:plasma membrane"/>
    <property type="evidence" value="ECO:0007669"/>
    <property type="project" value="UniProtKB-SubCell"/>
</dbReference>
<dbReference type="AlphaFoldDB" id="A0A2A5RPN1"/>
<feature type="binding site" evidence="7">
    <location>
        <position position="419"/>
    </location>
    <ligand>
        <name>Mn(2+)</name>
        <dbReference type="ChEBI" id="CHEBI:29035"/>
        <label>1</label>
    </ligand>
</feature>